<dbReference type="Proteomes" id="UP000189935">
    <property type="component" value="Chromosome I"/>
</dbReference>
<evidence type="ECO:0000313" key="5">
    <source>
        <dbReference type="EMBL" id="SHJ60832.1"/>
    </source>
</evidence>
<dbReference type="RefSeq" id="WP_079537205.1">
    <property type="nucleotide sequence ID" value="NZ_LT670844.1"/>
</dbReference>
<dbReference type="InterPro" id="IPR018060">
    <property type="entry name" value="HTH_AraC"/>
</dbReference>
<dbReference type="AlphaFoldDB" id="A0A1M6KPL1"/>
<keyword evidence="1" id="KW-0805">Transcription regulation</keyword>
<dbReference type="GO" id="GO:0043565">
    <property type="term" value="F:sequence-specific DNA binding"/>
    <property type="evidence" value="ECO:0007669"/>
    <property type="project" value="InterPro"/>
</dbReference>
<reference evidence="5 6" key="1">
    <citation type="submission" date="2016-11" db="EMBL/GenBank/DDBJ databases">
        <authorList>
            <person name="Jaros S."/>
            <person name="Januszkiewicz K."/>
            <person name="Wedrychowicz H."/>
        </authorList>
    </citation>
    <scope>NUCLEOTIDE SEQUENCE [LARGE SCALE GENOMIC DNA]</scope>
    <source>
        <strain evidence="5 6">GAS499</strain>
    </source>
</reference>
<gene>
    <name evidence="5" type="ORF">SAMN05444159_1036</name>
</gene>
<dbReference type="SUPFAM" id="SSF46689">
    <property type="entry name" value="Homeodomain-like"/>
    <property type="match status" value="2"/>
</dbReference>
<feature type="domain" description="HTH araC/xylS-type" evidence="4">
    <location>
        <begin position="209"/>
        <end position="307"/>
    </location>
</feature>
<evidence type="ECO:0000313" key="6">
    <source>
        <dbReference type="Proteomes" id="UP000189935"/>
    </source>
</evidence>
<dbReference type="PROSITE" id="PS01124">
    <property type="entry name" value="HTH_ARAC_FAMILY_2"/>
    <property type="match status" value="1"/>
</dbReference>
<name>A0A1M6KPL1_9BRAD</name>
<dbReference type="PANTHER" id="PTHR46796">
    <property type="entry name" value="HTH-TYPE TRANSCRIPTIONAL ACTIVATOR RHAS-RELATED"/>
    <property type="match status" value="1"/>
</dbReference>
<dbReference type="SMART" id="SM00342">
    <property type="entry name" value="HTH_ARAC"/>
    <property type="match status" value="1"/>
</dbReference>
<dbReference type="InterPro" id="IPR050204">
    <property type="entry name" value="AraC_XylS_family_regulators"/>
</dbReference>
<evidence type="ECO:0000256" key="2">
    <source>
        <dbReference type="ARBA" id="ARBA00023125"/>
    </source>
</evidence>
<dbReference type="PRINTS" id="PR00032">
    <property type="entry name" value="HTHARAC"/>
</dbReference>
<keyword evidence="2 5" id="KW-0238">DNA-binding</keyword>
<protein>
    <submittedName>
        <fullName evidence="5">AraC-type DNA-binding protein</fullName>
    </submittedName>
</protein>
<proteinExistence type="predicted"/>
<organism evidence="5 6">
    <name type="scientific">Bradyrhizobium lablabi</name>
    <dbReference type="NCBI Taxonomy" id="722472"/>
    <lineage>
        <taxon>Bacteria</taxon>
        <taxon>Pseudomonadati</taxon>
        <taxon>Pseudomonadota</taxon>
        <taxon>Alphaproteobacteria</taxon>
        <taxon>Hyphomicrobiales</taxon>
        <taxon>Nitrobacteraceae</taxon>
        <taxon>Bradyrhizobium</taxon>
    </lineage>
</organism>
<dbReference type="EMBL" id="LT670844">
    <property type="protein sequence ID" value="SHJ60832.1"/>
    <property type="molecule type" value="Genomic_DNA"/>
</dbReference>
<dbReference type="Pfam" id="PF12833">
    <property type="entry name" value="HTH_18"/>
    <property type="match status" value="1"/>
</dbReference>
<accession>A0A1M6KPL1</accession>
<dbReference type="PANTHER" id="PTHR46796:SF14">
    <property type="entry name" value="TRANSCRIPTIONAL REGULATORY PROTEIN"/>
    <property type="match status" value="1"/>
</dbReference>
<sequence>MTGNAAYVHCPVLLALAGAHGHEPIHSALEVTFNQSGRIAWKGANANGYQIRSMVGEVDVMITSTILYFIWNSGYIEAEAQSGRKVIAIEDRPTFAYVLPPGTHVGFRLKEVGQNRQLSVELERDFLLGAAGFEHPASFDIGETWDYKDPLSWQLAGVIYDECISRAPQGTLYTETAATLLAMHLVRNLSTATRLKEIRRGGLPPSLLRRACDYMMSRLGDDISLQEVAASVQLSTGHFSTAFKQSLDVAPHAWLRRQRIERAKTLFHDPDLDLAQIAMILGYANQSSFGVAFKRETGLTPMQWRVREAI</sequence>
<keyword evidence="3" id="KW-0804">Transcription</keyword>
<evidence type="ECO:0000256" key="3">
    <source>
        <dbReference type="ARBA" id="ARBA00023163"/>
    </source>
</evidence>
<dbReference type="InterPro" id="IPR009057">
    <property type="entry name" value="Homeodomain-like_sf"/>
</dbReference>
<evidence type="ECO:0000256" key="1">
    <source>
        <dbReference type="ARBA" id="ARBA00023015"/>
    </source>
</evidence>
<dbReference type="InterPro" id="IPR020449">
    <property type="entry name" value="Tscrpt_reg_AraC-type_HTH"/>
</dbReference>
<evidence type="ECO:0000259" key="4">
    <source>
        <dbReference type="PROSITE" id="PS01124"/>
    </source>
</evidence>
<dbReference type="OrthoDB" id="9806208at2"/>
<dbReference type="Gene3D" id="1.10.10.60">
    <property type="entry name" value="Homeodomain-like"/>
    <property type="match status" value="2"/>
</dbReference>
<dbReference type="GO" id="GO:0003700">
    <property type="term" value="F:DNA-binding transcription factor activity"/>
    <property type="evidence" value="ECO:0007669"/>
    <property type="project" value="InterPro"/>
</dbReference>